<dbReference type="Proteomes" id="UP001054837">
    <property type="component" value="Unassembled WGS sequence"/>
</dbReference>
<dbReference type="AlphaFoldDB" id="A0AAV4UMZ4"/>
<evidence type="ECO:0000313" key="1">
    <source>
        <dbReference type="EMBL" id="GIY59317.1"/>
    </source>
</evidence>
<keyword evidence="2" id="KW-1185">Reference proteome</keyword>
<sequence length="104" mass="12295">MKSFSVGITCFGEDARCGSVETWTLWSILGTNSRISLQERTRDCSNQGAQHYHTILYSWIPNRLGLEIINYSCWTEYRQSDLKLMIFSLFQEHWEFRSTRLNSF</sequence>
<proteinExistence type="predicted"/>
<gene>
    <name evidence="1" type="ORF">CDAR_514151</name>
</gene>
<evidence type="ECO:0000313" key="2">
    <source>
        <dbReference type="Proteomes" id="UP001054837"/>
    </source>
</evidence>
<name>A0AAV4UMZ4_9ARAC</name>
<protein>
    <submittedName>
        <fullName evidence="1">Uncharacterized protein</fullName>
    </submittedName>
</protein>
<comment type="caution">
    <text evidence="1">The sequence shown here is derived from an EMBL/GenBank/DDBJ whole genome shotgun (WGS) entry which is preliminary data.</text>
</comment>
<organism evidence="1 2">
    <name type="scientific">Caerostris darwini</name>
    <dbReference type="NCBI Taxonomy" id="1538125"/>
    <lineage>
        <taxon>Eukaryota</taxon>
        <taxon>Metazoa</taxon>
        <taxon>Ecdysozoa</taxon>
        <taxon>Arthropoda</taxon>
        <taxon>Chelicerata</taxon>
        <taxon>Arachnida</taxon>
        <taxon>Araneae</taxon>
        <taxon>Araneomorphae</taxon>
        <taxon>Entelegynae</taxon>
        <taxon>Araneoidea</taxon>
        <taxon>Araneidae</taxon>
        <taxon>Caerostris</taxon>
    </lineage>
</organism>
<reference evidence="1 2" key="1">
    <citation type="submission" date="2021-06" db="EMBL/GenBank/DDBJ databases">
        <title>Caerostris darwini draft genome.</title>
        <authorList>
            <person name="Kono N."/>
            <person name="Arakawa K."/>
        </authorList>
    </citation>
    <scope>NUCLEOTIDE SEQUENCE [LARGE SCALE GENOMIC DNA]</scope>
</reference>
<dbReference type="EMBL" id="BPLQ01011645">
    <property type="protein sequence ID" value="GIY59317.1"/>
    <property type="molecule type" value="Genomic_DNA"/>
</dbReference>
<accession>A0AAV4UMZ4</accession>